<protein>
    <submittedName>
        <fullName evidence="7">Na+/H+ antiporter subunit E</fullName>
    </submittedName>
</protein>
<accession>A0A8J7MB04</accession>
<dbReference type="PANTHER" id="PTHR34584:SF1">
    <property type="entry name" value="NA(+)_H(+) ANTIPORTER SUBUNIT E1"/>
    <property type="match status" value="1"/>
</dbReference>
<name>A0A8J7MB04_9BACT</name>
<evidence type="ECO:0000256" key="4">
    <source>
        <dbReference type="ARBA" id="ARBA00022692"/>
    </source>
</evidence>
<reference evidence="7" key="1">
    <citation type="submission" date="2021-01" db="EMBL/GenBank/DDBJ databases">
        <title>Modified the classification status of verrucomicrobia.</title>
        <authorList>
            <person name="Feng X."/>
        </authorList>
    </citation>
    <scope>NUCLEOTIDE SEQUENCE</scope>
    <source>
        <strain evidence="7">_KCTC 22039</strain>
    </source>
</reference>
<dbReference type="AlphaFoldDB" id="A0A8J7MB04"/>
<evidence type="ECO:0000256" key="6">
    <source>
        <dbReference type="ARBA" id="ARBA00023136"/>
    </source>
</evidence>
<evidence type="ECO:0000313" key="8">
    <source>
        <dbReference type="Proteomes" id="UP000624703"/>
    </source>
</evidence>
<gene>
    <name evidence="7" type="ORF">JIN82_00395</name>
</gene>
<keyword evidence="4" id="KW-0812">Transmembrane</keyword>
<dbReference type="InterPro" id="IPR002758">
    <property type="entry name" value="Cation_antiport_E"/>
</dbReference>
<evidence type="ECO:0000256" key="3">
    <source>
        <dbReference type="ARBA" id="ARBA00022475"/>
    </source>
</evidence>
<organism evidence="7 8">
    <name type="scientific">Persicirhabdus sediminis</name>
    <dbReference type="NCBI Taxonomy" id="454144"/>
    <lineage>
        <taxon>Bacteria</taxon>
        <taxon>Pseudomonadati</taxon>
        <taxon>Verrucomicrobiota</taxon>
        <taxon>Verrucomicrobiia</taxon>
        <taxon>Verrucomicrobiales</taxon>
        <taxon>Verrucomicrobiaceae</taxon>
        <taxon>Persicirhabdus</taxon>
    </lineage>
</organism>
<dbReference type="PANTHER" id="PTHR34584">
    <property type="entry name" value="NA(+)/H(+) ANTIPORTER SUBUNIT E1"/>
    <property type="match status" value="1"/>
</dbReference>
<comment type="subcellular location">
    <subcellularLocation>
        <location evidence="1">Cell membrane</location>
        <topology evidence="1">Multi-pass membrane protein</topology>
    </subcellularLocation>
</comment>
<dbReference type="GO" id="GO:0005886">
    <property type="term" value="C:plasma membrane"/>
    <property type="evidence" value="ECO:0007669"/>
    <property type="project" value="UniProtKB-SubCell"/>
</dbReference>
<dbReference type="Proteomes" id="UP000624703">
    <property type="component" value="Unassembled WGS sequence"/>
</dbReference>
<keyword evidence="8" id="KW-1185">Reference proteome</keyword>
<keyword evidence="3" id="KW-1003">Cell membrane</keyword>
<comment type="similarity">
    <text evidence="2">Belongs to the CPA3 antiporters (TC 2.A.63) subunit E family.</text>
</comment>
<sequence length="112" mass="12828">MSMITKPISVARFAVLYLKEILIGCLRIARLSLAPKVHFLRSIEYIDIQLENDVQRLALGNLISMTPGTLTMDYSDDGQQVIVHMMYADEEIRQETIDTIVKEFQPVVKILF</sequence>
<evidence type="ECO:0000256" key="1">
    <source>
        <dbReference type="ARBA" id="ARBA00004651"/>
    </source>
</evidence>
<dbReference type="Pfam" id="PF01899">
    <property type="entry name" value="MNHE"/>
    <property type="match status" value="1"/>
</dbReference>
<evidence type="ECO:0000313" key="7">
    <source>
        <dbReference type="EMBL" id="MBK1789604.1"/>
    </source>
</evidence>
<evidence type="ECO:0000256" key="5">
    <source>
        <dbReference type="ARBA" id="ARBA00022989"/>
    </source>
</evidence>
<comment type="caution">
    <text evidence="7">The sequence shown here is derived from an EMBL/GenBank/DDBJ whole genome shotgun (WGS) entry which is preliminary data.</text>
</comment>
<dbReference type="GO" id="GO:0008324">
    <property type="term" value="F:monoatomic cation transmembrane transporter activity"/>
    <property type="evidence" value="ECO:0007669"/>
    <property type="project" value="InterPro"/>
</dbReference>
<evidence type="ECO:0000256" key="2">
    <source>
        <dbReference type="ARBA" id="ARBA00006228"/>
    </source>
</evidence>
<keyword evidence="5" id="KW-1133">Transmembrane helix</keyword>
<keyword evidence="6" id="KW-0472">Membrane</keyword>
<proteinExistence type="inferred from homology"/>
<dbReference type="RefSeq" id="WP_200309592.1">
    <property type="nucleotide sequence ID" value="NZ_JAENIM010000008.1"/>
</dbReference>
<dbReference type="EMBL" id="JAENIM010000008">
    <property type="protein sequence ID" value="MBK1789604.1"/>
    <property type="molecule type" value="Genomic_DNA"/>
</dbReference>